<keyword evidence="3" id="KW-1185">Reference proteome</keyword>
<feature type="domain" description="Reverse transcriptase" evidence="1">
    <location>
        <begin position="1"/>
        <end position="123"/>
    </location>
</feature>
<dbReference type="InterPro" id="IPR043502">
    <property type="entry name" value="DNA/RNA_pol_sf"/>
</dbReference>
<protein>
    <recommendedName>
        <fullName evidence="1">Reverse transcriptase domain-containing protein</fullName>
    </recommendedName>
</protein>
<dbReference type="STRING" id="1965070.A0A443QL18"/>
<evidence type="ECO:0000313" key="2">
    <source>
        <dbReference type="EMBL" id="RWS03723.1"/>
    </source>
</evidence>
<comment type="caution">
    <text evidence="2">The sequence shown here is derived from an EMBL/GenBank/DDBJ whole genome shotgun (WGS) entry which is preliminary data.</text>
</comment>
<accession>A0A443QL18</accession>
<dbReference type="SUPFAM" id="SSF56672">
    <property type="entry name" value="DNA/RNA polymerases"/>
    <property type="match status" value="1"/>
</dbReference>
<organism evidence="2 3">
    <name type="scientific">Dinothrombium tinctorium</name>
    <dbReference type="NCBI Taxonomy" id="1965070"/>
    <lineage>
        <taxon>Eukaryota</taxon>
        <taxon>Metazoa</taxon>
        <taxon>Ecdysozoa</taxon>
        <taxon>Arthropoda</taxon>
        <taxon>Chelicerata</taxon>
        <taxon>Arachnida</taxon>
        <taxon>Acari</taxon>
        <taxon>Acariformes</taxon>
        <taxon>Trombidiformes</taxon>
        <taxon>Prostigmata</taxon>
        <taxon>Anystina</taxon>
        <taxon>Parasitengona</taxon>
        <taxon>Trombidioidea</taxon>
        <taxon>Trombidiidae</taxon>
        <taxon>Dinothrombium</taxon>
    </lineage>
</organism>
<dbReference type="GO" id="GO:0071897">
    <property type="term" value="P:DNA biosynthetic process"/>
    <property type="evidence" value="ECO:0007669"/>
    <property type="project" value="UniProtKB-ARBA"/>
</dbReference>
<dbReference type="Proteomes" id="UP000285301">
    <property type="component" value="Unassembled WGS sequence"/>
</dbReference>
<feature type="non-terminal residue" evidence="2">
    <location>
        <position position="1"/>
    </location>
</feature>
<dbReference type="AlphaFoldDB" id="A0A443QL18"/>
<dbReference type="PANTHER" id="PTHR33332">
    <property type="entry name" value="REVERSE TRANSCRIPTASE DOMAIN-CONTAINING PROTEIN"/>
    <property type="match status" value="1"/>
</dbReference>
<name>A0A443QL18_9ACAR</name>
<evidence type="ECO:0000259" key="1">
    <source>
        <dbReference type="PROSITE" id="PS50878"/>
    </source>
</evidence>
<sequence length="123" mass="14362">ILPDYQHGFVKRKSTFTNLLHISNYIFHTIEKKSTVDVIYLDIEKAFDRVVHSILIEKMIIIKLPNYIIAWVKNFLSNREFAVRINDKLSNRIKITSGVPQGSVLGQLYFLFIFTISQISVKF</sequence>
<dbReference type="EMBL" id="NCKU01006214">
    <property type="protein sequence ID" value="RWS03723.1"/>
    <property type="molecule type" value="Genomic_DNA"/>
</dbReference>
<dbReference type="InterPro" id="IPR000477">
    <property type="entry name" value="RT_dom"/>
</dbReference>
<proteinExistence type="predicted"/>
<evidence type="ECO:0000313" key="3">
    <source>
        <dbReference type="Proteomes" id="UP000285301"/>
    </source>
</evidence>
<dbReference type="Pfam" id="PF00078">
    <property type="entry name" value="RVT_1"/>
    <property type="match status" value="1"/>
</dbReference>
<dbReference type="PROSITE" id="PS50878">
    <property type="entry name" value="RT_POL"/>
    <property type="match status" value="1"/>
</dbReference>
<gene>
    <name evidence="2" type="ORF">B4U79_03938</name>
</gene>
<reference evidence="2 3" key="1">
    <citation type="journal article" date="2018" name="Gigascience">
        <title>Genomes of trombidid mites reveal novel predicted allergens and laterally-transferred genes associated with secondary metabolism.</title>
        <authorList>
            <person name="Dong X."/>
            <person name="Chaisiri K."/>
            <person name="Xia D."/>
            <person name="Armstrong S.D."/>
            <person name="Fang Y."/>
            <person name="Donnelly M.J."/>
            <person name="Kadowaki T."/>
            <person name="McGarry J.W."/>
            <person name="Darby A.C."/>
            <person name="Makepeace B.L."/>
        </authorList>
    </citation>
    <scope>NUCLEOTIDE SEQUENCE [LARGE SCALE GENOMIC DNA]</scope>
    <source>
        <strain evidence="2">UoL-WK</strain>
    </source>
</reference>
<dbReference type="OrthoDB" id="6507858at2759"/>